<evidence type="ECO:0000256" key="1">
    <source>
        <dbReference type="ARBA" id="ARBA00023186"/>
    </source>
</evidence>
<evidence type="ECO:0000313" key="3">
    <source>
        <dbReference type="Proteomes" id="UP000732377"/>
    </source>
</evidence>
<protein>
    <submittedName>
        <fullName evidence="2">Uncharacterized protein</fullName>
    </submittedName>
</protein>
<dbReference type="EMBL" id="PIUK01000536">
    <property type="protein sequence ID" value="MBY6278466.1"/>
    <property type="molecule type" value="Genomic_DNA"/>
</dbReference>
<organism evidence="2 3">
    <name type="scientific">Symbiobacterium thermophilum</name>
    <dbReference type="NCBI Taxonomy" id="2734"/>
    <lineage>
        <taxon>Bacteria</taxon>
        <taxon>Bacillati</taxon>
        <taxon>Bacillota</taxon>
        <taxon>Clostridia</taxon>
        <taxon>Eubacteriales</taxon>
        <taxon>Symbiobacteriaceae</taxon>
        <taxon>Symbiobacterium</taxon>
    </lineage>
</organism>
<evidence type="ECO:0000313" key="2">
    <source>
        <dbReference type="EMBL" id="MBY6278466.1"/>
    </source>
</evidence>
<gene>
    <name evidence="2" type="ORF">CWE10_20435</name>
</gene>
<dbReference type="AlphaFoldDB" id="A0A953LJR1"/>
<dbReference type="InterPro" id="IPR050289">
    <property type="entry name" value="TorD/DmsD_chaperones"/>
</dbReference>
<dbReference type="SUPFAM" id="SSF89155">
    <property type="entry name" value="TorD-like"/>
    <property type="match status" value="1"/>
</dbReference>
<dbReference type="PANTHER" id="PTHR34227">
    <property type="entry name" value="CHAPERONE PROTEIN YCDY"/>
    <property type="match status" value="1"/>
</dbReference>
<sequence>MGVPPDDFHLHTEDINMFGSSQRRWSERKGVMTMDTADPLLFWKIRAEVYRLLAGLFSDPPDDRLLGVMRHPGFLTEWPLGRGQPDVERGLARLAAVLPAVRPEELRREFWDLFGTLGPAAAPPWQSVYLDREGALMGEETLRVRALYARFGLEAEQALAVTDDHIAVQLAFLGELSRQTAECLEGGDEAGARELVDGQRECLEDHLLRWADRFVDKVEAASVTGFYAGVARMTLGLFRSDVLLLREWLTELAQT</sequence>
<proteinExistence type="predicted"/>
<dbReference type="Gene3D" id="1.10.3480.10">
    <property type="entry name" value="TorD-like"/>
    <property type="match status" value="1"/>
</dbReference>
<dbReference type="PANTHER" id="PTHR34227:SF1">
    <property type="entry name" value="DIMETHYL SULFOXIDE REDUCTASE CHAPERONE-RELATED"/>
    <property type="match status" value="1"/>
</dbReference>
<comment type="caution">
    <text evidence="2">The sequence shown here is derived from an EMBL/GenBank/DDBJ whole genome shotgun (WGS) entry which is preliminary data.</text>
</comment>
<name>A0A953LJR1_SYMTR</name>
<reference evidence="2" key="1">
    <citation type="submission" date="2017-11" db="EMBL/GenBank/DDBJ databases">
        <title>Three new genomes from thermophilic consortium.</title>
        <authorList>
            <person name="Quaggio R."/>
            <person name="Amgarten D."/>
            <person name="Setubal J.C."/>
        </authorList>
    </citation>
    <scope>NUCLEOTIDE SEQUENCE</scope>
    <source>
        <strain evidence="2">ZCTH01-B2</strain>
    </source>
</reference>
<dbReference type="Proteomes" id="UP000732377">
    <property type="component" value="Unassembled WGS sequence"/>
</dbReference>
<keyword evidence="1" id="KW-0143">Chaperone</keyword>
<dbReference type="InterPro" id="IPR020945">
    <property type="entry name" value="DMSO/NO3_reduct_chaperone"/>
</dbReference>
<dbReference type="InterPro" id="IPR036411">
    <property type="entry name" value="TorD-like_sf"/>
</dbReference>
<accession>A0A953LJR1</accession>
<dbReference type="Pfam" id="PF02613">
    <property type="entry name" value="Nitrate_red_del"/>
    <property type="match status" value="1"/>
</dbReference>